<feature type="region of interest" description="Disordered" evidence="1">
    <location>
        <begin position="1428"/>
        <end position="1448"/>
    </location>
</feature>
<dbReference type="Proteomes" id="UP000494256">
    <property type="component" value="Unassembled WGS sequence"/>
</dbReference>
<feature type="compositionally biased region" description="Basic and acidic residues" evidence="1">
    <location>
        <begin position="43"/>
        <end position="52"/>
    </location>
</feature>
<comment type="caution">
    <text evidence="2">The sequence shown here is derived from an EMBL/GenBank/DDBJ whole genome shotgun (WGS) entry which is preliminary data.</text>
</comment>
<protein>
    <recommendedName>
        <fullName evidence="4">PIN domain-containing protein</fullName>
    </recommendedName>
</protein>
<gene>
    <name evidence="2" type="ORF">APLA_LOCUS6229</name>
</gene>
<feature type="compositionally biased region" description="Low complexity" evidence="1">
    <location>
        <begin position="85"/>
        <end position="97"/>
    </location>
</feature>
<name>A0A8S0ZKL5_ARCPL</name>
<feature type="compositionally biased region" description="Pro residues" evidence="1">
    <location>
        <begin position="69"/>
        <end position="84"/>
    </location>
</feature>
<evidence type="ECO:0000313" key="3">
    <source>
        <dbReference type="Proteomes" id="UP000494256"/>
    </source>
</evidence>
<feature type="region of interest" description="Disordered" evidence="1">
    <location>
        <begin position="43"/>
        <end position="97"/>
    </location>
</feature>
<accession>A0A8S0ZKL5</accession>
<reference evidence="2 3" key="1">
    <citation type="submission" date="2020-04" db="EMBL/GenBank/DDBJ databases">
        <authorList>
            <person name="Wallbank WR R."/>
            <person name="Pardo Diaz C."/>
            <person name="Kozak K."/>
            <person name="Martin S."/>
            <person name="Jiggins C."/>
            <person name="Moest M."/>
            <person name="Warren A I."/>
            <person name="Byers J.R.P. K."/>
            <person name="Montejo-Kovacevich G."/>
            <person name="Yen C E."/>
        </authorList>
    </citation>
    <scope>NUCLEOTIDE SEQUENCE [LARGE SCALE GENOMIC DNA]</scope>
</reference>
<feature type="compositionally biased region" description="Polar residues" evidence="1">
    <location>
        <begin position="54"/>
        <end position="63"/>
    </location>
</feature>
<dbReference type="OrthoDB" id="10253869at2759"/>
<evidence type="ECO:0000256" key="1">
    <source>
        <dbReference type="SAM" id="MobiDB-lite"/>
    </source>
</evidence>
<evidence type="ECO:0008006" key="4">
    <source>
        <dbReference type="Google" id="ProtNLM"/>
    </source>
</evidence>
<dbReference type="EMBL" id="CADEBD010000293">
    <property type="protein sequence ID" value="CAB3233772.1"/>
    <property type="molecule type" value="Genomic_DNA"/>
</dbReference>
<evidence type="ECO:0000313" key="2">
    <source>
        <dbReference type="EMBL" id="CAB3233772.1"/>
    </source>
</evidence>
<organism evidence="2 3">
    <name type="scientific">Arctia plantaginis</name>
    <name type="common">Wood tiger moth</name>
    <name type="synonym">Phalaena plantaginis</name>
    <dbReference type="NCBI Taxonomy" id="874455"/>
    <lineage>
        <taxon>Eukaryota</taxon>
        <taxon>Metazoa</taxon>
        <taxon>Ecdysozoa</taxon>
        <taxon>Arthropoda</taxon>
        <taxon>Hexapoda</taxon>
        <taxon>Insecta</taxon>
        <taxon>Pterygota</taxon>
        <taxon>Neoptera</taxon>
        <taxon>Endopterygota</taxon>
        <taxon>Lepidoptera</taxon>
        <taxon>Glossata</taxon>
        <taxon>Ditrysia</taxon>
        <taxon>Noctuoidea</taxon>
        <taxon>Erebidae</taxon>
        <taxon>Arctiinae</taxon>
        <taxon>Arctia</taxon>
    </lineage>
</organism>
<proteinExistence type="predicted"/>
<sequence length="1598" mass="183481">MNTTKKSAVLNNGWILCPSKTFSGKFYYFNVASGEAVWTLDSNEKTTPKKDNGVNVQNINNRFHSYPEPSTPPDDSPNNTPPNIWPSTSTSNSWPTNRKPYFQNEKYTFKGPSVPWTECKPTPFQNQMFAQQTPMFGQPPHFVTNLNPFMPTMPNVGLPSFVWTPMQLPMSQWPVMTSDRKPVIDRDTQTPQIDRGVFVHTSGIPLNQKFINYEKPSLYFNTENKLINKPKYFATSTPLKNTNSTMEFFQNHTPSKSIPEQVLNMETESPMNKVFGKSTSRTSDNEKATLNPCSKIKFPKNWVIEELEMENKTNLHESDLRLLLNAKRKKLLEVNDPVEKKKPKIDGNQGPVKKRVSFEMDKINETSITITDEQKRVNQFIPTTKYNSSFYEIRTSHSQTNINDSNTFENKIPKTINNIPKHDISTDNEDVTNAQNDMTIDNMTSKQYNIQTTNDIPSCQMNISKKKDKNNIPLTENTDDCPKEVPRSMPQYKEVKLPEFGIEAPTVSPSYTVRDIWYLIVDIDVLLEDLALVDQLLKSDEKCRLVIPHCIHSQLQALCIGDCRGQQRVFVARQLIRRISTPQKQYIVEPPPLDENTNIETKDGILDCCMRVLENQHCVILITNNPYLREKASTQNICCFNTDEIRNGAILKPRLFAELKKIKVIVENENKNDTTDDNQEPASIPIDVYKKQLFVKDKQIEKNCDILVNITKPKMDQTLLKTYQLETNNRVQLNLEETEQEYENQPPCLSQNKYIENKTNTQETENASASHTYDFENLRVRNQDPNTFNANSFIPNTKSDTQKNITKSPEYFQTNNSQNSKIRLDSTPKDDNYLLRASISDGIKTNETSDDHNAYSRGVKDIVSTASRQRIEKIISALNPKLPNKNTPNLKSFNKFKVPKLIPFKKETKVTTPLKGSSATTDSIRSNFQNYEQSLEGSLKKFCVKNKMMQEKLTTKMDEWICTYTQIMEHLLTDTLQNNSAYMRQMNVSNANLHESLTCLKMLYNDTKLRKILQVLVKLLDQCTCSKGKIKLDTAPNDFMKMIGCAVLLVQALKTNLPDFKVLDDYESILNCLISNIESKTIDVDPELLRPTAVCRSEIENANKEARRNFSKNPSVIIEYLKKHYKAWSSYDHKQDGESSQTNDAPNGNCKVVRLSGRNINMLKIDNNKSLSYINTIKESNPILEKEAETKLVKLLDSYQLNQDPTIADNVHLEDGKQRKAALRKQSIFSIDSHTEISENDKERTVTGANTTIDNDLSTKNQPKLKRFTENIKQYSKDDRNENKEPNVIRNIKLLDEHETRIKNKEPLDLDHLDYSEINDSNAEAISGIFNEHDENDFDNSDDCNFKSDDFGCDNYKIKSTTSFFQSCLANNNFSTTINDNNSMRNIDMNEDDNNDLQNKSITVKKCLLMCKEIDKMEAIDIIKQTKENFDNSTRNPPRDDSTNDSGFENETCQAQTLVQIFFKELSNTFQVLYKFIVAFVQEIREEVLCEERKNLLHIKSSKRLQAIRAVIKQLKCIIERESAEDTPFKATLLRYDLQSTKDPRMSQYRQIVQKCLEQAEILQSALKIIVCVTIGDIDAMSTNADSICSSVKYLKIY</sequence>